<keyword evidence="2" id="KW-1185">Reference proteome</keyword>
<protein>
    <submittedName>
        <fullName evidence="1">PQQ-dependent sugar dehydrogenase</fullName>
    </submittedName>
</protein>
<accession>A0ACC7LMU2</accession>
<sequence length="1317" mass="141199">MKKITYLCLFFSVLFSTVSAQEAVTYEQAFPNLSFEFPVEIQNANDSSNRLFVVEQSGRIKVFQNDSDTSQQHIFLDLTNEVSFSSGQEIGLLGLAFHPNYSQNGYLYVYYTRNSSVPNVGVEIVVARYTVSSSDSNKVDASSRLEIFSFDKNQNHSNHNGGKIGFGPDGYLYASFGDGGGGGDPNKNAQNLQNPFGSILRIDIDVDGSNPLESNPDLPNGNYEIPSDNPLVGQAGMDELYAWGIRNTWKFSFDAQTNRLWGADVGQGEYEEINLIKKGGNYGWNRYEANANYNTSTDLITSPDIRPIYTYGHGNGDVSITGGYVYRGSSNNQNILGKYIYADYVSGRVWALDYNEVSGEATSKLLFRTSGEYVSSFGLDESGELYFSGYGSSAKLFRIIGGNENTGPVTNLIDGFGTWKDVEGGSNGNIESVFSIGDDIYVGGSFTTVGSISANNIAVYNKTHGWRALSSGSNGKVNSVAVASDGSVYAGGEFTSIGGIPANNVAVWNGSNWSALDAGTNGPVATIEIDSDDNVYVGGAFETAGGITVHNIALWNEGWAALADSGTLEPGTNNEIRAMDFDENGMLIVGGNFDSAGGKTANRIATWNGNNWGTLGEGTSGFVQAIMAHSGYIYAGGNFVLAGNKTVNRFARWNISTGSWEAIGNGVSGSVNALAMDDSYIYLAGNFETASDNTDVNSVVNNIARWSITSGFEALGPSKDVGSDNEINSISFGNNNNDLFVGGNFGTTGDIASSRFAVWSQNFDCSDARITMEYSLNGGSWISGETKITLDQGTQLKVKMSENGQEYVITGPAGNSNSGPLDLGAVGPNHNGVYTIVQDDGCSSNFEIVVIANNEGCTEGSVVPQYQIDGLWFSGQKDVTVQSGSEVVLSMLPDGVGLQITLPSGEIVGDEYNLGAVTAENNGKYILTSAGGCTSEINLTVNDGLQDCDERLITEYRINGEWLSGEASIAVNDGSEIIFSMLPNGVALSITLPDGRVVKDNHKINNFSAEQAGSYILTSAEGCSKALNVTVVDDCTEDSVIPEYRLDGTWSSGENNLTVDEGTDIVLSMLPDAMDFSIIKPDGSVVAGDYAMGNVTKDQEGTYTILSVEGCTETINLAVSDLENCSVGSIIPEYRIDGIWQSGKNVIQVDEGSNLLISMLPNDVGLTIITPDGREVPDNYGFVNVTQAHSGVYTLKSEEGCKTTLTLEVQRFGTSKTAGFEEFHVEFQGQTSFLDKVSVYPNPTFDEANVNLQSIMGKSVRVLLTNMQQQVLIDEFLEKDHSGYMKLNLGNFTPGIYILNLVLDDGEVITNKIVKSR</sequence>
<proteinExistence type="predicted"/>
<name>A0ACC7LMU2_9FLAO</name>
<evidence type="ECO:0000313" key="2">
    <source>
        <dbReference type="Proteomes" id="UP001595191"/>
    </source>
</evidence>
<dbReference type="EMBL" id="JBHFPV010000002">
    <property type="protein sequence ID" value="MFH6604531.1"/>
    <property type="molecule type" value="Genomic_DNA"/>
</dbReference>
<reference evidence="1" key="1">
    <citation type="submission" date="2024-09" db="EMBL/GenBank/DDBJ databases">
        <authorList>
            <person name="Liu J."/>
        </authorList>
    </citation>
    <scope>NUCLEOTIDE SEQUENCE</scope>
    <source>
        <strain evidence="1">NBU2967</strain>
    </source>
</reference>
<dbReference type="Proteomes" id="UP001595191">
    <property type="component" value="Unassembled WGS sequence"/>
</dbReference>
<evidence type="ECO:0000313" key="1">
    <source>
        <dbReference type="EMBL" id="MFH6604531.1"/>
    </source>
</evidence>
<gene>
    <name evidence="1" type="ORF">ACEZ3G_13660</name>
</gene>
<organism evidence="1 2">
    <name type="scientific">Meishania litoralis</name>
    <dbReference type="NCBI Taxonomy" id="3434685"/>
    <lineage>
        <taxon>Bacteria</taxon>
        <taxon>Pseudomonadati</taxon>
        <taxon>Bacteroidota</taxon>
        <taxon>Flavobacteriia</taxon>
        <taxon>Flavobacteriales</taxon>
        <taxon>Flavobacteriaceae</taxon>
        <taxon>Meishania</taxon>
    </lineage>
</organism>
<comment type="caution">
    <text evidence="1">The sequence shown here is derived from an EMBL/GenBank/DDBJ whole genome shotgun (WGS) entry which is preliminary data.</text>
</comment>